<evidence type="ECO:0000313" key="2">
    <source>
        <dbReference type="Proteomes" id="UP001303889"/>
    </source>
</evidence>
<gene>
    <name evidence="1" type="ORF">C8A05DRAFT_48036</name>
</gene>
<reference evidence="1" key="2">
    <citation type="submission" date="2023-05" db="EMBL/GenBank/DDBJ databases">
        <authorList>
            <consortium name="Lawrence Berkeley National Laboratory"/>
            <person name="Steindorff A."/>
            <person name="Hensen N."/>
            <person name="Bonometti L."/>
            <person name="Westerberg I."/>
            <person name="Brannstrom I.O."/>
            <person name="Guillou S."/>
            <person name="Cros-Aarteil S."/>
            <person name="Calhoun S."/>
            <person name="Haridas S."/>
            <person name="Kuo A."/>
            <person name="Mondo S."/>
            <person name="Pangilinan J."/>
            <person name="Riley R."/>
            <person name="Labutti K."/>
            <person name="Andreopoulos B."/>
            <person name="Lipzen A."/>
            <person name="Chen C."/>
            <person name="Yanf M."/>
            <person name="Daum C."/>
            <person name="Ng V."/>
            <person name="Clum A."/>
            <person name="Ohm R."/>
            <person name="Martin F."/>
            <person name="Silar P."/>
            <person name="Natvig D."/>
            <person name="Lalanne C."/>
            <person name="Gautier V."/>
            <person name="Ament-Velasquez S.L."/>
            <person name="Kruys A."/>
            <person name="Hutchinson M.I."/>
            <person name="Powell A.J."/>
            <person name="Barry K."/>
            <person name="Miller A.N."/>
            <person name="Grigoriev I.V."/>
            <person name="Debuchy R."/>
            <person name="Gladieux P."/>
            <person name="Thoren M.H."/>
            <person name="Johannesson H."/>
        </authorList>
    </citation>
    <scope>NUCLEOTIDE SEQUENCE</scope>
    <source>
        <strain evidence="1">CBS 103.79</strain>
    </source>
</reference>
<name>A0AAN6RNL2_9PEZI</name>
<protein>
    <submittedName>
        <fullName evidence="1">Uncharacterized protein</fullName>
    </submittedName>
</protein>
<sequence length="278" mass="30189">MANIQKTYFLPPSWDYHPSGPIQLGNLILSPSTPADALNGPACPRPPPESLFAPVPKTNETWSTATNTTHRYGIFTEFLAPLLGLGVDAAADHAARDASTFRFAESETREFTPTPDFVRACLAASPAALAVLARARFRRHLYMVTAVKVVRGARVETGTAREGGVEFKLGLDGTMLGAPVNLGPEVRVARGRKESWAFDAAGEFVFAFRLRKIVPRRGTGEVVRTEPFTSGAMYDDESRVGIEFVVDEEACEEVSAEGEDAWETVVEDGEEVVCVKPT</sequence>
<dbReference type="EMBL" id="MU856208">
    <property type="protein sequence ID" value="KAK3897290.1"/>
    <property type="molecule type" value="Genomic_DNA"/>
</dbReference>
<comment type="caution">
    <text evidence="1">The sequence shown here is derived from an EMBL/GenBank/DDBJ whole genome shotgun (WGS) entry which is preliminary data.</text>
</comment>
<dbReference type="Proteomes" id="UP001303889">
    <property type="component" value="Unassembled WGS sequence"/>
</dbReference>
<dbReference type="AlphaFoldDB" id="A0AAN6RNL2"/>
<evidence type="ECO:0000313" key="1">
    <source>
        <dbReference type="EMBL" id="KAK3897290.1"/>
    </source>
</evidence>
<reference evidence="1" key="1">
    <citation type="journal article" date="2023" name="Mol. Phylogenet. Evol.">
        <title>Genome-scale phylogeny and comparative genomics of the fungal order Sordariales.</title>
        <authorList>
            <person name="Hensen N."/>
            <person name="Bonometti L."/>
            <person name="Westerberg I."/>
            <person name="Brannstrom I.O."/>
            <person name="Guillou S."/>
            <person name="Cros-Aarteil S."/>
            <person name="Calhoun S."/>
            <person name="Haridas S."/>
            <person name="Kuo A."/>
            <person name="Mondo S."/>
            <person name="Pangilinan J."/>
            <person name="Riley R."/>
            <person name="LaButti K."/>
            <person name="Andreopoulos B."/>
            <person name="Lipzen A."/>
            <person name="Chen C."/>
            <person name="Yan M."/>
            <person name="Daum C."/>
            <person name="Ng V."/>
            <person name="Clum A."/>
            <person name="Steindorff A."/>
            <person name="Ohm R.A."/>
            <person name="Martin F."/>
            <person name="Silar P."/>
            <person name="Natvig D.O."/>
            <person name="Lalanne C."/>
            <person name="Gautier V."/>
            <person name="Ament-Velasquez S.L."/>
            <person name="Kruys A."/>
            <person name="Hutchinson M.I."/>
            <person name="Powell A.J."/>
            <person name="Barry K."/>
            <person name="Miller A.N."/>
            <person name="Grigoriev I.V."/>
            <person name="Debuchy R."/>
            <person name="Gladieux P."/>
            <person name="Hiltunen Thoren M."/>
            <person name="Johannesson H."/>
        </authorList>
    </citation>
    <scope>NUCLEOTIDE SEQUENCE</scope>
    <source>
        <strain evidence="1">CBS 103.79</strain>
    </source>
</reference>
<organism evidence="1 2">
    <name type="scientific">Staphylotrichum tortipilum</name>
    <dbReference type="NCBI Taxonomy" id="2831512"/>
    <lineage>
        <taxon>Eukaryota</taxon>
        <taxon>Fungi</taxon>
        <taxon>Dikarya</taxon>
        <taxon>Ascomycota</taxon>
        <taxon>Pezizomycotina</taxon>
        <taxon>Sordariomycetes</taxon>
        <taxon>Sordariomycetidae</taxon>
        <taxon>Sordariales</taxon>
        <taxon>Chaetomiaceae</taxon>
        <taxon>Staphylotrichum</taxon>
    </lineage>
</organism>
<keyword evidence="2" id="KW-1185">Reference proteome</keyword>
<proteinExistence type="predicted"/>
<accession>A0AAN6RNL2</accession>